<accession>A0ACC6M422</accession>
<sequence>MPEYIASKHAVAGLTKTAALECATNGIRVNGVAPAAIDSAMLSKIEKNMSAEDVETVRKQIQSIVLMGRYGLPKEVTQVVLFLASEQASFFTGATYPVDGGSLAT</sequence>
<keyword evidence="2" id="KW-1185">Reference proteome</keyword>
<name>A0ACC6M422_9BACI</name>
<evidence type="ECO:0000313" key="1">
    <source>
        <dbReference type="EMBL" id="MDX8045714.1"/>
    </source>
</evidence>
<dbReference type="Proteomes" id="UP001277972">
    <property type="component" value="Unassembled WGS sequence"/>
</dbReference>
<dbReference type="EMBL" id="JAWZSR010000003">
    <property type="protein sequence ID" value="MDX8045714.1"/>
    <property type="molecule type" value="Genomic_DNA"/>
</dbReference>
<protein>
    <submittedName>
        <fullName evidence="1">SDR family oxidoreductase</fullName>
    </submittedName>
</protein>
<comment type="caution">
    <text evidence="1">The sequence shown here is derived from an EMBL/GenBank/DDBJ whole genome shotgun (WGS) entry which is preliminary data.</text>
</comment>
<gene>
    <name evidence="1" type="ORF">SH601_06900</name>
</gene>
<evidence type="ECO:0000313" key="2">
    <source>
        <dbReference type="Proteomes" id="UP001277972"/>
    </source>
</evidence>
<organism evidence="1 2">
    <name type="scientific">Gracilibacillus pellucidus</name>
    <dbReference type="NCBI Taxonomy" id="3095368"/>
    <lineage>
        <taxon>Bacteria</taxon>
        <taxon>Bacillati</taxon>
        <taxon>Bacillota</taxon>
        <taxon>Bacilli</taxon>
        <taxon>Bacillales</taxon>
        <taxon>Bacillaceae</taxon>
        <taxon>Gracilibacillus</taxon>
    </lineage>
</organism>
<reference evidence="1" key="1">
    <citation type="submission" date="2023-11" db="EMBL/GenBank/DDBJ databases">
        <title>Gracilibacillus pellucida a moderately halophilic bacterium isolated from saline soil in Xinjiang province.</title>
        <authorList>
            <person name="Zhang Z."/>
            <person name="Tan F."/>
            <person name="Wang Y."/>
            <person name="Xia M."/>
        </authorList>
    </citation>
    <scope>NUCLEOTIDE SEQUENCE</scope>
    <source>
        <strain evidence="1">S3-1-1</strain>
    </source>
</reference>
<proteinExistence type="predicted"/>